<accession>A0A1W1E5P7</accession>
<organism evidence="2">
    <name type="scientific">hydrothermal vent metagenome</name>
    <dbReference type="NCBI Taxonomy" id="652676"/>
    <lineage>
        <taxon>unclassified sequences</taxon>
        <taxon>metagenomes</taxon>
        <taxon>ecological metagenomes</taxon>
    </lineage>
</organism>
<feature type="region of interest" description="Disordered" evidence="1">
    <location>
        <begin position="176"/>
        <end position="201"/>
    </location>
</feature>
<protein>
    <submittedName>
        <fullName evidence="2">Putative exported protein</fullName>
    </submittedName>
</protein>
<sequence>MKILWGLSLLIVLILGSSLYYYENQDAVDTKDVIVTTEPMAINKAVNEEYKTAQDDEDSVVESNKLLLIAVNNIQQKFKDFQEKQKIDIETTKQAIEDSANRSKDATNDIVNKAISFVNKGLNKTIRGDKVNYKINDSDGSSSQAYVWTKSLRSGTFNEEGEYVLTDDIGLPNTTDNADNYAIEDNQDGDNTANNQPTKKPVYTVPNNSVLSGVLMTGLLGRIPVDGEVIDPFRFTIKINDKSFYANNHSNNILKDVFASGTATGDLLLTCVRASIDSFTFIFEDGTISDHKITDIGTLNDAYGYPCIKGELFTNAAQYIGTSAVLSGLSNAAKAFADAQKTTTNNTNGSSSSQVTGSASKFAAYNALSGGVGSAQGWVSQRAKSSFDVIFVPSGKKIKILTQEQISIDYDPNGRKLNHTLFAGGQNNETLD</sequence>
<feature type="compositionally biased region" description="Polar residues" evidence="1">
    <location>
        <begin position="189"/>
        <end position="198"/>
    </location>
</feature>
<proteinExistence type="predicted"/>
<dbReference type="EMBL" id="FPHZ01000213">
    <property type="protein sequence ID" value="SFV89208.1"/>
    <property type="molecule type" value="Genomic_DNA"/>
</dbReference>
<evidence type="ECO:0000256" key="1">
    <source>
        <dbReference type="SAM" id="MobiDB-lite"/>
    </source>
</evidence>
<dbReference type="AlphaFoldDB" id="A0A1W1E5P7"/>
<evidence type="ECO:0000313" key="2">
    <source>
        <dbReference type="EMBL" id="SFV89208.1"/>
    </source>
</evidence>
<reference evidence="2" key="1">
    <citation type="submission" date="2016-10" db="EMBL/GenBank/DDBJ databases">
        <authorList>
            <person name="de Groot N.N."/>
        </authorList>
    </citation>
    <scope>NUCLEOTIDE SEQUENCE</scope>
</reference>
<dbReference type="InterPro" id="IPR021207">
    <property type="entry name" value="Integr_conj_element_PFL4705"/>
</dbReference>
<name>A0A1W1E5P7_9ZZZZ</name>
<dbReference type="NCBIfam" id="TIGR03752">
    <property type="entry name" value="conj_TIGR03752"/>
    <property type="match status" value="1"/>
</dbReference>
<gene>
    <name evidence="2" type="ORF">MNB_SUP05-SYMBIONT-5-365</name>
</gene>